<feature type="region of interest" description="Disordered" evidence="1">
    <location>
        <begin position="434"/>
        <end position="483"/>
    </location>
</feature>
<feature type="region of interest" description="Disordered" evidence="1">
    <location>
        <begin position="32"/>
        <end position="93"/>
    </location>
</feature>
<feature type="region of interest" description="Disordered" evidence="1">
    <location>
        <begin position="333"/>
        <end position="359"/>
    </location>
</feature>
<dbReference type="EMBL" id="BNCQ01000031">
    <property type="protein sequence ID" value="GIM09325.1"/>
    <property type="molecule type" value="Genomic_DNA"/>
</dbReference>
<reference evidence="2" key="1">
    <citation type="journal article" date="2021" name="Proc. Natl. Acad. Sci. U.S.A.">
        <title>Three genomes in the algal genus Volvox reveal the fate of a haploid sex-determining region after a transition to homothallism.</title>
        <authorList>
            <person name="Yamamoto K."/>
            <person name="Hamaji T."/>
            <person name="Kawai-Toyooka H."/>
            <person name="Matsuzaki R."/>
            <person name="Takahashi F."/>
            <person name="Nishimura Y."/>
            <person name="Kawachi M."/>
            <person name="Noguchi H."/>
            <person name="Minakuchi Y."/>
            <person name="Umen J.G."/>
            <person name="Toyoda A."/>
            <person name="Nozaki H."/>
        </authorList>
    </citation>
    <scope>NUCLEOTIDE SEQUENCE</scope>
    <source>
        <strain evidence="2">NIES-3785</strain>
    </source>
</reference>
<sequence length="483" mass="50531">MEEEIGLAELGVTARNAALVEAEILQESLALAGDGSGDGAACTGNDGPGDDVDNDLRGDGNALAPVTADTTPAPALGGGDGGVAATNTDSGRRERLQLTAQLSTVETEIAAMETALEAATEALGGVRDEEEAEMADAGRGLHPLRWRESSLQMALLRDRLAGLRDEQERLRDRLAHEKNGMQQQEQQQMHSGSGPAMPPTQPSQRPRFGARARARAGAGGACTRGGPAAATEATADHSAAAGGDLQPQHQPQQEKQMVKKKARRAMVIDDQDDDPLAASAARSSGGGGPGGLALAETEKDRLIRRGLLTPFDRLTGFERKVANAPPAAAAVASVADAGTAAPPPRPRPPPPQPPRYQAAGYGDLRHLGRAELRPDEAMALTRSGRSVGEVIAAAGRAALEARSSRRAAQFLEPQELPQQERGIRRVPQHFWRQAASGRTADSGTRLRRKSTLPRANTAEARAAARKAPRARRAAEATAAAALT</sequence>
<protein>
    <submittedName>
        <fullName evidence="2">Uncharacterized protein</fullName>
    </submittedName>
</protein>
<feature type="compositionally biased region" description="Pro residues" evidence="1">
    <location>
        <begin position="341"/>
        <end position="354"/>
    </location>
</feature>
<evidence type="ECO:0000313" key="2">
    <source>
        <dbReference type="EMBL" id="GIM09325.1"/>
    </source>
</evidence>
<feature type="non-terminal residue" evidence="2">
    <location>
        <position position="483"/>
    </location>
</feature>
<accession>A0A8J4LTG9</accession>
<dbReference type="AlphaFoldDB" id="A0A8J4LTG9"/>
<feature type="compositionally biased region" description="Low complexity" evidence="1">
    <location>
        <begin position="32"/>
        <end position="45"/>
    </location>
</feature>
<organism evidence="2 3">
    <name type="scientific">Volvox reticuliferus</name>
    <dbReference type="NCBI Taxonomy" id="1737510"/>
    <lineage>
        <taxon>Eukaryota</taxon>
        <taxon>Viridiplantae</taxon>
        <taxon>Chlorophyta</taxon>
        <taxon>core chlorophytes</taxon>
        <taxon>Chlorophyceae</taxon>
        <taxon>CS clade</taxon>
        <taxon>Chlamydomonadales</taxon>
        <taxon>Volvocaceae</taxon>
        <taxon>Volvox</taxon>
    </lineage>
</organism>
<feature type="region of interest" description="Disordered" evidence="1">
    <location>
        <begin position="178"/>
        <end position="293"/>
    </location>
</feature>
<comment type="caution">
    <text evidence="2">The sequence shown here is derived from an EMBL/GenBank/DDBJ whole genome shotgun (WGS) entry which is preliminary data.</text>
</comment>
<evidence type="ECO:0000313" key="3">
    <source>
        <dbReference type="Proteomes" id="UP000722791"/>
    </source>
</evidence>
<proteinExistence type="predicted"/>
<dbReference type="Proteomes" id="UP000722791">
    <property type="component" value="Unassembled WGS sequence"/>
</dbReference>
<name>A0A8J4LTG9_9CHLO</name>
<feature type="compositionally biased region" description="Low complexity" evidence="1">
    <location>
        <begin position="62"/>
        <end position="75"/>
    </location>
</feature>
<evidence type="ECO:0000256" key="1">
    <source>
        <dbReference type="SAM" id="MobiDB-lite"/>
    </source>
</evidence>
<feature type="compositionally biased region" description="Low complexity" evidence="1">
    <location>
        <begin position="224"/>
        <end position="255"/>
    </location>
</feature>
<gene>
    <name evidence="2" type="ORF">Vretimale_13234</name>
</gene>